<sequence length="136" mass="14229">SDKSGVLSAGGDTEKPTVVDLATEEGAAAARKSAKNRAVNHRCDKSSVLYPGVNTEKPTRKPVVGVAKQEDFAAAVESTNDILSNERIGNTRLVSDPASNRAENQARSSSLNPKANTGRPIRGAVVGMAKKESAKK</sequence>
<organism evidence="2">
    <name type="scientific">Spongospora subterranea</name>
    <dbReference type="NCBI Taxonomy" id="70186"/>
    <lineage>
        <taxon>Eukaryota</taxon>
        <taxon>Sar</taxon>
        <taxon>Rhizaria</taxon>
        <taxon>Endomyxa</taxon>
        <taxon>Phytomyxea</taxon>
        <taxon>Plasmodiophorida</taxon>
        <taxon>Plasmodiophoridae</taxon>
        <taxon>Spongospora</taxon>
    </lineage>
</organism>
<name>A0A0H5QQK0_9EUKA</name>
<feature type="compositionally biased region" description="Polar residues" evidence="1">
    <location>
        <begin position="97"/>
        <end position="115"/>
    </location>
</feature>
<feature type="non-terminal residue" evidence="2">
    <location>
        <position position="1"/>
    </location>
</feature>
<proteinExistence type="predicted"/>
<reference evidence="2" key="1">
    <citation type="submission" date="2015-04" db="EMBL/GenBank/DDBJ databases">
        <title>The genome sequence of the plant pathogenic Rhizarian Plasmodiophora brassicae reveals insights in its biotrophic life cycle and the origin of chitin synthesis.</title>
        <authorList>
            <person name="Schwelm A."/>
            <person name="Fogelqvist J."/>
            <person name="Knaust A."/>
            <person name="Julke S."/>
            <person name="Lilja T."/>
            <person name="Dhandapani V."/>
            <person name="Bonilla-Rosso G."/>
            <person name="Karlsson M."/>
            <person name="Shevchenko A."/>
            <person name="Choi S.R."/>
            <person name="Kim H.G."/>
            <person name="Park J.Y."/>
            <person name="Lim Y.P."/>
            <person name="Ludwig-Muller J."/>
            <person name="Dixelius C."/>
        </authorList>
    </citation>
    <scope>NUCLEOTIDE SEQUENCE</scope>
    <source>
        <tissue evidence="2">Potato root galls</tissue>
    </source>
</reference>
<evidence type="ECO:0000313" key="2">
    <source>
        <dbReference type="EMBL" id="CRZ04355.1"/>
    </source>
</evidence>
<dbReference type="EMBL" id="HACM01003913">
    <property type="protein sequence ID" value="CRZ04355.1"/>
    <property type="molecule type" value="Transcribed_RNA"/>
</dbReference>
<dbReference type="AlphaFoldDB" id="A0A0H5QQK0"/>
<accession>A0A0H5QQK0</accession>
<feature type="region of interest" description="Disordered" evidence="1">
    <location>
        <begin position="87"/>
        <end position="136"/>
    </location>
</feature>
<evidence type="ECO:0000256" key="1">
    <source>
        <dbReference type="SAM" id="MobiDB-lite"/>
    </source>
</evidence>
<feature type="region of interest" description="Disordered" evidence="1">
    <location>
        <begin position="1"/>
        <end position="20"/>
    </location>
</feature>
<protein>
    <submittedName>
        <fullName evidence="2">Uncharacterized protein</fullName>
    </submittedName>
</protein>